<evidence type="ECO:0000256" key="1">
    <source>
        <dbReference type="PROSITE-ProRule" id="PRU00042"/>
    </source>
</evidence>
<evidence type="ECO:0000259" key="2">
    <source>
        <dbReference type="PROSITE" id="PS50157"/>
    </source>
</evidence>
<reference evidence="3 4" key="1">
    <citation type="submission" date="2019-08" db="EMBL/GenBank/DDBJ databases">
        <title>The genome of the soybean aphid Biotype 1, its phylome, world population structure and adaptation to the North American continent.</title>
        <authorList>
            <person name="Giordano R."/>
            <person name="Donthu R.K."/>
            <person name="Hernandez A.G."/>
            <person name="Wright C.L."/>
            <person name="Zimin A.V."/>
        </authorList>
    </citation>
    <scope>NUCLEOTIDE SEQUENCE [LARGE SCALE GENOMIC DNA]</scope>
    <source>
        <tissue evidence="3">Whole aphids</tissue>
    </source>
</reference>
<sequence length="347" mass="40609">MMFNCIANNRNKIKWSNNLKDILSDLEDDLDKELTLSSISDSGHLIENHKIVKSEAQKCKTVGYRTRLKVKQEQDYKLPCLLEADLVQSTDNHKIIKYRPQTYETVDNQIELDIYQDNELPLSSIADFLHPIDLKLENGESKKLETVNIQSEENKKQKIKQDNELVQISVANFIYSINNNEIISETQKCKTVGYRTRLKVKQEQDNKLPHLLEADLIQSTDNHKIIKYRPQTYETVDNQIELDIYQDNELPLSSIADFLRPIDHMLENSKSKKIKTVNTKSEENMDYYNKPESDRMIFNKEQNTINNPPGKYECDICSKIFPSRTQIIKHFKTSLCYPDVVYVYDNF</sequence>
<gene>
    <name evidence="3" type="ORF">AGLY_015257</name>
</gene>
<evidence type="ECO:0000313" key="4">
    <source>
        <dbReference type="Proteomes" id="UP000475862"/>
    </source>
</evidence>
<keyword evidence="1" id="KW-0862">Zinc</keyword>
<accession>A0A6G0T1D8</accession>
<keyword evidence="1" id="KW-0863">Zinc-finger</keyword>
<protein>
    <recommendedName>
        <fullName evidence="2">C2H2-type domain-containing protein</fullName>
    </recommendedName>
</protein>
<comment type="caution">
    <text evidence="3">The sequence shown here is derived from an EMBL/GenBank/DDBJ whole genome shotgun (WGS) entry which is preliminary data.</text>
</comment>
<dbReference type="GO" id="GO:0008270">
    <property type="term" value="F:zinc ion binding"/>
    <property type="evidence" value="ECO:0007669"/>
    <property type="project" value="UniProtKB-KW"/>
</dbReference>
<dbReference type="OrthoDB" id="6604994at2759"/>
<evidence type="ECO:0000313" key="3">
    <source>
        <dbReference type="EMBL" id="KAE9524218.1"/>
    </source>
</evidence>
<name>A0A6G0T1D8_APHGL</name>
<organism evidence="3 4">
    <name type="scientific">Aphis glycines</name>
    <name type="common">Soybean aphid</name>
    <dbReference type="NCBI Taxonomy" id="307491"/>
    <lineage>
        <taxon>Eukaryota</taxon>
        <taxon>Metazoa</taxon>
        <taxon>Ecdysozoa</taxon>
        <taxon>Arthropoda</taxon>
        <taxon>Hexapoda</taxon>
        <taxon>Insecta</taxon>
        <taxon>Pterygota</taxon>
        <taxon>Neoptera</taxon>
        <taxon>Paraneoptera</taxon>
        <taxon>Hemiptera</taxon>
        <taxon>Sternorrhyncha</taxon>
        <taxon>Aphidomorpha</taxon>
        <taxon>Aphidoidea</taxon>
        <taxon>Aphididae</taxon>
        <taxon>Aphidini</taxon>
        <taxon>Aphis</taxon>
        <taxon>Aphis</taxon>
    </lineage>
</organism>
<dbReference type="AlphaFoldDB" id="A0A6G0T1D8"/>
<dbReference type="EMBL" id="VYZN01000070">
    <property type="protein sequence ID" value="KAE9524218.1"/>
    <property type="molecule type" value="Genomic_DNA"/>
</dbReference>
<dbReference type="Proteomes" id="UP000475862">
    <property type="component" value="Unassembled WGS sequence"/>
</dbReference>
<keyword evidence="1" id="KW-0479">Metal-binding</keyword>
<dbReference type="InterPro" id="IPR013087">
    <property type="entry name" value="Znf_C2H2_type"/>
</dbReference>
<feature type="domain" description="C2H2-type" evidence="2">
    <location>
        <begin position="312"/>
        <end position="333"/>
    </location>
</feature>
<keyword evidence="4" id="KW-1185">Reference proteome</keyword>
<proteinExistence type="predicted"/>
<dbReference type="PROSITE" id="PS50157">
    <property type="entry name" value="ZINC_FINGER_C2H2_2"/>
    <property type="match status" value="1"/>
</dbReference>